<gene>
    <name evidence="2" type="ORF">DPMN_101509</name>
</gene>
<name>A0A9D4R964_DREPO</name>
<sequence>MAFRSALISLAIVAVCSSHELTFRWESEVAPTDDFNGRRHSEKEAVFQDVQKLMAACLAVEVWSPISYDVSFGINGLHLYQKVQRLDANIRECFPASSQKQSEICFELSKNTGKNWCAALYGTHVDGVKKETDKQALGCFELPK</sequence>
<accession>A0A9D4R964</accession>
<evidence type="ECO:0000256" key="1">
    <source>
        <dbReference type="SAM" id="SignalP"/>
    </source>
</evidence>
<feature type="signal peptide" evidence="1">
    <location>
        <begin position="1"/>
        <end position="18"/>
    </location>
</feature>
<protein>
    <submittedName>
        <fullName evidence="2">Uncharacterized protein</fullName>
    </submittedName>
</protein>
<keyword evidence="1" id="KW-0732">Signal</keyword>
<organism evidence="2 3">
    <name type="scientific">Dreissena polymorpha</name>
    <name type="common">Zebra mussel</name>
    <name type="synonym">Mytilus polymorpha</name>
    <dbReference type="NCBI Taxonomy" id="45954"/>
    <lineage>
        <taxon>Eukaryota</taxon>
        <taxon>Metazoa</taxon>
        <taxon>Spiralia</taxon>
        <taxon>Lophotrochozoa</taxon>
        <taxon>Mollusca</taxon>
        <taxon>Bivalvia</taxon>
        <taxon>Autobranchia</taxon>
        <taxon>Heteroconchia</taxon>
        <taxon>Euheterodonta</taxon>
        <taxon>Imparidentia</taxon>
        <taxon>Neoheterodontei</taxon>
        <taxon>Myida</taxon>
        <taxon>Dreissenoidea</taxon>
        <taxon>Dreissenidae</taxon>
        <taxon>Dreissena</taxon>
    </lineage>
</organism>
<dbReference type="AlphaFoldDB" id="A0A9D4R964"/>
<reference evidence="2" key="2">
    <citation type="submission" date="2020-11" db="EMBL/GenBank/DDBJ databases">
        <authorList>
            <person name="McCartney M.A."/>
            <person name="Auch B."/>
            <person name="Kono T."/>
            <person name="Mallez S."/>
            <person name="Becker A."/>
            <person name="Gohl D.M."/>
            <person name="Silverstein K.A.T."/>
            <person name="Koren S."/>
            <person name="Bechman K.B."/>
            <person name="Herman A."/>
            <person name="Abrahante J.E."/>
            <person name="Garbe J."/>
        </authorList>
    </citation>
    <scope>NUCLEOTIDE SEQUENCE</scope>
    <source>
        <strain evidence="2">Duluth1</strain>
        <tissue evidence="2">Whole animal</tissue>
    </source>
</reference>
<feature type="chain" id="PRO_5039367549" evidence="1">
    <location>
        <begin position="19"/>
        <end position="144"/>
    </location>
</feature>
<dbReference type="EMBL" id="JAIWYP010000003">
    <property type="protein sequence ID" value="KAH3858868.1"/>
    <property type="molecule type" value="Genomic_DNA"/>
</dbReference>
<keyword evidence="3" id="KW-1185">Reference proteome</keyword>
<proteinExistence type="predicted"/>
<dbReference type="Proteomes" id="UP000828390">
    <property type="component" value="Unassembled WGS sequence"/>
</dbReference>
<evidence type="ECO:0000313" key="2">
    <source>
        <dbReference type="EMBL" id="KAH3858868.1"/>
    </source>
</evidence>
<evidence type="ECO:0000313" key="3">
    <source>
        <dbReference type="Proteomes" id="UP000828390"/>
    </source>
</evidence>
<comment type="caution">
    <text evidence="2">The sequence shown here is derived from an EMBL/GenBank/DDBJ whole genome shotgun (WGS) entry which is preliminary data.</text>
</comment>
<reference evidence="2" key="1">
    <citation type="journal article" date="2019" name="bioRxiv">
        <title>The Genome of the Zebra Mussel, Dreissena polymorpha: A Resource for Invasive Species Research.</title>
        <authorList>
            <person name="McCartney M.A."/>
            <person name="Auch B."/>
            <person name="Kono T."/>
            <person name="Mallez S."/>
            <person name="Zhang Y."/>
            <person name="Obille A."/>
            <person name="Becker A."/>
            <person name="Abrahante J.E."/>
            <person name="Garbe J."/>
            <person name="Badalamenti J.P."/>
            <person name="Herman A."/>
            <person name="Mangelson H."/>
            <person name="Liachko I."/>
            <person name="Sullivan S."/>
            <person name="Sone E.D."/>
            <person name="Koren S."/>
            <person name="Silverstein K.A.T."/>
            <person name="Beckman K.B."/>
            <person name="Gohl D.M."/>
        </authorList>
    </citation>
    <scope>NUCLEOTIDE SEQUENCE</scope>
    <source>
        <strain evidence="2">Duluth1</strain>
        <tissue evidence="2">Whole animal</tissue>
    </source>
</reference>